<dbReference type="Pfam" id="PF00535">
    <property type="entry name" value="Glycos_transf_2"/>
    <property type="match status" value="1"/>
</dbReference>
<dbReference type="EC" id="2.4.-.-" evidence="2"/>
<evidence type="ECO:0000313" key="2">
    <source>
        <dbReference type="EMBL" id="STO32264.1"/>
    </source>
</evidence>
<evidence type="ECO:0000313" key="3">
    <source>
        <dbReference type="Proteomes" id="UP000255328"/>
    </source>
</evidence>
<dbReference type="PANTHER" id="PTHR43179">
    <property type="entry name" value="RHAMNOSYLTRANSFERASE WBBL"/>
    <property type="match status" value="1"/>
</dbReference>
<evidence type="ECO:0000259" key="1">
    <source>
        <dbReference type="Pfam" id="PF00535"/>
    </source>
</evidence>
<accession>A0A377H0B1</accession>
<gene>
    <name evidence="2" type="primary">wbbL_2</name>
    <name evidence="2" type="ORF">NCTC10723_01757</name>
</gene>
<sequence length="271" mass="32646">MKITGSIVTYNNNIEELRKAISSFLNTNLDIKLYISDNSEIDTIKEICRDQRIEYIFNNSNKGFGYGHNIAIKKAEKENSKYHFVINPDIYYEEGQLEKMVDFLEKNENVALMMPKILHLNGEIQYACKLLPTPFNLFSRAFLPSWKWVKKINDNYEMRFTNYDKTIEVPYISGCFMGFRTSVFKEIGYFDDNIFMYLEETDISRRISIKGYKTVMYPETQIFHKWERGTYKSKKLRNITIQSSIYYFNKYGWFFDRYRREINKRIKNRYQ</sequence>
<name>A0A377H0B1_9FUSO</name>
<dbReference type="OrthoDB" id="9813495at2"/>
<reference evidence="2 3" key="1">
    <citation type="submission" date="2018-06" db="EMBL/GenBank/DDBJ databases">
        <authorList>
            <consortium name="Pathogen Informatics"/>
            <person name="Doyle S."/>
        </authorList>
    </citation>
    <scope>NUCLEOTIDE SEQUENCE [LARGE SCALE GENOMIC DNA]</scope>
    <source>
        <strain evidence="2 3">NCTC10723</strain>
    </source>
</reference>
<dbReference type="Gene3D" id="3.90.550.10">
    <property type="entry name" value="Spore Coat Polysaccharide Biosynthesis Protein SpsA, Chain A"/>
    <property type="match status" value="1"/>
</dbReference>
<dbReference type="CDD" id="cd04186">
    <property type="entry name" value="GT_2_like_c"/>
    <property type="match status" value="1"/>
</dbReference>
<keyword evidence="2" id="KW-0808">Transferase</keyword>
<feature type="domain" description="Glycosyltransferase 2-like" evidence="1">
    <location>
        <begin position="7"/>
        <end position="188"/>
    </location>
</feature>
<organism evidence="2 3">
    <name type="scientific">Fusobacterium necrogenes</name>
    <dbReference type="NCBI Taxonomy" id="858"/>
    <lineage>
        <taxon>Bacteria</taxon>
        <taxon>Fusobacteriati</taxon>
        <taxon>Fusobacteriota</taxon>
        <taxon>Fusobacteriia</taxon>
        <taxon>Fusobacteriales</taxon>
        <taxon>Fusobacteriaceae</taxon>
        <taxon>Fusobacterium</taxon>
    </lineage>
</organism>
<keyword evidence="3" id="KW-1185">Reference proteome</keyword>
<dbReference type="EMBL" id="UGGU01000003">
    <property type="protein sequence ID" value="STO32264.1"/>
    <property type="molecule type" value="Genomic_DNA"/>
</dbReference>
<dbReference type="Proteomes" id="UP000255328">
    <property type="component" value="Unassembled WGS sequence"/>
</dbReference>
<dbReference type="PANTHER" id="PTHR43179:SF10">
    <property type="entry name" value="GLYCOSYL TRANSFERASE"/>
    <property type="match status" value="1"/>
</dbReference>
<proteinExistence type="predicted"/>
<dbReference type="SUPFAM" id="SSF53448">
    <property type="entry name" value="Nucleotide-diphospho-sugar transferases"/>
    <property type="match status" value="1"/>
</dbReference>
<dbReference type="AlphaFoldDB" id="A0A377H0B1"/>
<keyword evidence="2" id="KW-0328">Glycosyltransferase</keyword>
<dbReference type="InterPro" id="IPR001173">
    <property type="entry name" value="Glyco_trans_2-like"/>
</dbReference>
<dbReference type="RefSeq" id="WP_115271228.1">
    <property type="nucleotide sequence ID" value="NZ_UGGU01000003.1"/>
</dbReference>
<protein>
    <submittedName>
        <fullName evidence="2">dTDP-Rha:alpha-D-GlcNAc-pyrophosphate polyprenol, alpha-3-L-rhamnosyltransferase</fullName>
        <ecNumber evidence="2">2.4.-.-</ecNumber>
    </submittedName>
</protein>
<dbReference type="GO" id="GO:0016757">
    <property type="term" value="F:glycosyltransferase activity"/>
    <property type="evidence" value="ECO:0007669"/>
    <property type="project" value="UniProtKB-KW"/>
</dbReference>
<dbReference type="InterPro" id="IPR029044">
    <property type="entry name" value="Nucleotide-diphossugar_trans"/>
</dbReference>